<dbReference type="Gene3D" id="2.170.120.40">
    <property type="entry name" value="YbbR-like domain"/>
    <property type="match status" value="1"/>
</dbReference>
<evidence type="ECO:0000313" key="1">
    <source>
        <dbReference type="EMBL" id="MEB3345564.1"/>
    </source>
</evidence>
<dbReference type="PANTHER" id="PTHR37804">
    <property type="entry name" value="CDAA REGULATORY PROTEIN CDAR"/>
    <property type="match status" value="1"/>
</dbReference>
<proteinExistence type="predicted"/>
<dbReference type="InterPro" id="IPR053154">
    <property type="entry name" value="c-di-AMP_regulator"/>
</dbReference>
<name>A0ABU5ZU62_9FLAO</name>
<protein>
    <recommendedName>
        <fullName evidence="3">YbbR-like protein</fullName>
    </recommendedName>
</protein>
<sequence length="319" mass="36271">MSSRKKKKFSFKKNNVKTFLFFLVFTSVLWLLIQFSKNYTQEVEIGIRYVNIPQDKIFNEESDQSLRMTLNGNGFRLMSHNWKKPMLEFNVEDAASSAEDQYYFRVDKNSKILRDKLDFKGRILAIQKDSLRLKLDLNLEKKIPVVPIQDIKYAIGYGSDKGLVVTPDSIVVSGPSKVIDTIKVINTESLVIEGVNQDHSSELNIDISTLPSSISVVPTKVGANILVSKFTEGNQKIPITLNNVPEGVEIKIFPKEINVVYRVGLDKYNEISERDFMVVADYAKASEESSFLTLELVNLPSAIHDVRLQEKQVQFVVLK</sequence>
<evidence type="ECO:0000313" key="2">
    <source>
        <dbReference type="Proteomes" id="UP001327027"/>
    </source>
</evidence>
<organism evidence="1 2">
    <name type="scientific">Aquimarina gracilis</name>
    <dbReference type="NCBI Taxonomy" id="874422"/>
    <lineage>
        <taxon>Bacteria</taxon>
        <taxon>Pseudomonadati</taxon>
        <taxon>Bacteroidota</taxon>
        <taxon>Flavobacteriia</taxon>
        <taxon>Flavobacteriales</taxon>
        <taxon>Flavobacteriaceae</taxon>
        <taxon>Aquimarina</taxon>
    </lineage>
</organism>
<keyword evidence="2" id="KW-1185">Reference proteome</keyword>
<dbReference type="PANTHER" id="PTHR37804:SF1">
    <property type="entry name" value="CDAA REGULATORY PROTEIN CDAR"/>
    <property type="match status" value="1"/>
</dbReference>
<comment type="caution">
    <text evidence="1">The sequence shown here is derived from an EMBL/GenBank/DDBJ whole genome shotgun (WGS) entry which is preliminary data.</text>
</comment>
<reference evidence="1 2" key="1">
    <citation type="journal article" date="2013" name="Int. J. Syst. Evol. Microbiol.">
        <title>Aquimarina gracilis sp. nov., isolated from the gut microflora of a mussel, Mytilus coruscus, and emended description of Aquimarina spongiae.</title>
        <authorList>
            <person name="Park S.C."/>
            <person name="Choe H.N."/>
            <person name="Baik K.S."/>
            <person name="Seong C.N."/>
        </authorList>
    </citation>
    <scope>NUCLEOTIDE SEQUENCE [LARGE SCALE GENOMIC DNA]</scope>
    <source>
        <strain evidence="1 2">PSC32</strain>
    </source>
</reference>
<dbReference type="Gene3D" id="2.170.120.30">
    <property type="match status" value="1"/>
</dbReference>
<dbReference type="Proteomes" id="UP001327027">
    <property type="component" value="Unassembled WGS sequence"/>
</dbReference>
<dbReference type="EMBL" id="JAYKLX010000004">
    <property type="protein sequence ID" value="MEB3345564.1"/>
    <property type="molecule type" value="Genomic_DNA"/>
</dbReference>
<gene>
    <name evidence="1" type="ORF">U6A24_08845</name>
</gene>
<evidence type="ECO:0008006" key="3">
    <source>
        <dbReference type="Google" id="ProtNLM"/>
    </source>
</evidence>
<accession>A0ABU5ZU62</accession>
<dbReference type="RefSeq" id="WP_324179596.1">
    <property type="nucleotide sequence ID" value="NZ_BAABAW010000021.1"/>
</dbReference>